<name>A0A1X6PBQ1_PORUM</name>
<evidence type="ECO:0000313" key="2">
    <source>
        <dbReference type="Proteomes" id="UP000218209"/>
    </source>
</evidence>
<dbReference type="Proteomes" id="UP000218209">
    <property type="component" value="Unassembled WGS sequence"/>
</dbReference>
<evidence type="ECO:0000313" key="1">
    <source>
        <dbReference type="EMBL" id="OSX78083.1"/>
    </source>
</evidence>
<keyword evidence="2" id="KW-1185">Reference proteome</keyword>
<organism evidence="1 2">
    <name type="scientific">Porphyra umbilicalis</name>
    <name type="common">Purple laver</name>
    <name type="synonym">Red alga</name>
    <dbReference type="NCBI Taxonomy" id="2786"/>
    <lineage>
        <taxon>Eukaryota</taxon>
        <taxon>Rhodophyta</taxon>
        <taxon>Bangiophyceae</taxon>
        <taxon>Bangiales</taxon>
        <taxon>Bangiaceae</taxon>
        <taxon>Porphyra</taxon>
    </lineage>
</organism>
<protein>
    <submittedName>
        <fullName evidence="1">Uncharacterized protein</fullName>
    </submittedName>
</protein>
<sequence length="102" mass="11253">MMARLKAAFTTVPAGKTTVVAYLMAATDATRSNVRRLGRPTFFTVGEEATIAEAMELWTASGGLWKREMMATILRDYVADMGAEREAQAKAYFVDDVVPRKT</sequence>
<gene>
    <name evidence="1" type="ORF">BU14_0121s0011</name>
</gene>
<accession>A0A1X6PBQ1</accession>
<dbReference type="AlphaFoldDB" id="A0A1X6PBQ1"/>
<reference evidence="1 2" key="1">
    <citation type="submission" date="2017-03" db="EMBL/GenBank/DDBJ databases">
        <title>WGS assembly of Porphyra umbilicalis.</title>
        <authorList>
            <person name="Brawley S.H."/>
            <person name="Blouin N.A."/>
            <person name="Ficko-Blean E."/>
            <person name="Wheeler G.L."/>
            <person name="Lohr M."/>
            <person name="Goodson H.V."/>
            <person name="Jenkins J.W."/>
            <person name="Blaby-Haas C.E."/>
            <person name="Helliwell K.E."/>
            <person name="Chan C."/>
            <person name="Marriage T."/>
            <person name="Bhattacharya D."/>
            <person name="Klein A.S."/>
            <person name="Badis Y."/>
            <person name="Brodie J."/>
            <person name="Cao Y."/>
            <person name="Collen J."/>
            <person name="Dittami S.M."/>
            <person name="Gachon C.M."/>
            <person name="Green B.R."/>
            <person name="Karpowicz S."/>
            <person name="Kim J.W."/>
            <person name="Kudahl U."/>
            <person name="Lin S."/>
            <person name="Michel G."/>
            <person name="Mittag M."/>
            <person name="Olson B.J."/>
            <person name="Pangilinan J."/>
            <person name="Peng Y."/>
            <person name="Qiu H."/>
            <person name="Shu S."/>
            <person name="Singer J.T."/>
            <person name="Smith A.G."/>
            <person name="Sprecher B.N."/>
            <person name="Wagner V."/>
            <person name="Wang W."/>
            <person name="Wang Z.-Y."/>
            <person name="Yan J."/>
            <person name="Yarish C."/>
            <person name="Zoeuner-Riek S."/>
            <person name="Zhuang Y."/>
            <person name="Zou Y."/>
            <person name="Lindquist E.A."/>
            <person name="Grimwood J."/>
            <person name="Barry K."/>
            <person name="Rokhsar D.S."/>
            <person name="Schmutz J."/>
            <person name="Stiller J.W."/>
            <person name="Grossman A.R."/>
            <person name="Prochnik S.E."/>
        </authorList>
    </citation>
    <scope>NUCLEOTIDE SEQUENCE [LARGE SCALE GENOMIC DNA]</scope>
    <source>
        <strain evidence="1">4086291</strain>
    </source>
</reference>
<proteinExistence type="predicted"/>
<feature type="non-terminal residue" evidence="1">
    <location>
        <position position="102"/>
    </location>
</feature>
<dbReference type="EMBL" id="KV918821">
    <property type="protein sequence ID" value="OSX78083.1"/>
    <property type="molecule type" value="Genomic_DNA"/>
</dbReference>